<dbReference type="Proteomes" id="UP000539350">
    <property type="component" value="Unassembled WGS sequence"/>
</dbReference>
<dbReference type="Gene3D" id="2.30.110.10">
    <property type="entry name" value="Electron Transport, Fmn-binding Protein, Chain A"/>
    <property type="match status" value="1"/>
</dbReference>
<dbReference type="InterPro" id="IPR012349">
    <property type="entry name" value="Split_barrel_FMN-bd"/>
</dbReference>
<keyword evidence="1" id="KW-0560">Oxidoreductase</keyword>
<dbReference type="InterPro" id="IPR019965">
    <property type="entry name" value="PPOX_F420-dep_Rv2061_put"/>
</dbReference>
<dbReference type="RefSeq" id="WP_182168500.1">
    <property type="nucleotide sequence ID" value="NZ_JACFXU010000010.1"/>
</dbReference>
<dbReference type="GO" id="GO:0016491">
    <property type="term" value="F:oxidoreductase activity"/>
    <property type="evidence" value="ECO:0007669"/>
    <property type="project" value="UniProtKB-KW"/>
</dbReference>
<proteinExistence type="predicted"/>
<organism evidence="1 2">
    <name type="scientific">Sediminihaliea albiluteola</name>
    <dbReference type="NCBI Taxonomy" id="2758564"/>
    <lineage>
        <taxon>Bacteria</taxon>
        <taxon>Pseudomonadati</taxon>
        <taxon>Pseudomonadota</taxon>
        <taxon>Gammaproteobacteria</taxon>
        <taxon>Cellvibrionales</taxon>
        <taxon>Halieaceae</taxon>
        <taxon>Sediminihaliea</taxon>
    </lineage>
</organism>
<dbReference type="SUPFAM" id="SSF50475">
    <property type="entry name" value="FMN-binding split barrel"/>
    <property type="match status" value="1"/>
</dbReference>
<sequence length="130" mass="14860">MNNTVQQLESGDYISFATRKRSGEFVPTPVWFAPDGDSYYLFSAGGAGKVKRLRNFNEVRIASCTVTGKLNGPWHDSHAYLLSSKEDCDKALAALRRKYFVMMRLGDFFSYLTGKYQRRAYIRVDRPKAL</sequence>
<dbReference type="AlphaFoldDB" id="A0A7W2YI39"/>
<dbReference type="NCBIfam" id="TIGR03666">
    <property type="entry name" value="Rv2061_F420"/>
    <property type="match status" value="1"/>
</dbReference>
<accession>A0A7W2YI39</accession>
<gene>
    <name evidence="1" type="ORF">H2508_00695</name>
</gene>
<name>A0A7W2YI39_9GAMM</name>
<comment type="caution">
    <text evidence="1">The sequence shown here is derived from an EMBL/GenBank/DDBJ whole genome shotgun (WGS) entry which is preliminary data.</text>
</comment>
<protein>
    <submittedName>
        <fullName evidence="1">PPOX class F420-dependent oxidoreductase</fullName>
        <ecNumber evidence="1">1.-.-.-</ecNumber>
    </submittedName>
</protein>
<evidence type="ECO:0000313" key="2">
    <source>
        <dbReference type="Proteomes" id="UP000539350"/>
    </source>
</evidence>
<evidence type="ECO:0000313" key="1">
    <source>
        <dbReference type="EMBL" id="MBA6411637.1"/>
    </source>
</evidence>
<keyword evidence="2" id="KW-1185">Reference proteome</keyword>
<dbReference type="EMBL" id="JACFXU010000010">
    <property type="protein sequence ID" value="MBA6411637.1"/>
    <property type="molecule type" value="Genomic_DNA"/>
</dbReference>
<reference evidence="1 2" key="1">
    <citation type="submission" date="2020-07" db="EMBL/GenBank/DDBJ databases">
        <title>Halieaceae bacterium, F7430, whole genome shotgun sequencing project.</title>
        <authorList>
            <person name="Jiang S."/>
            <person name="Liu Z.W."/>
            <person name="Du Z.J."/>
        </authorList>
    </citation>
    <scope>NUCLEOTIDE SEQUENCE [LARGE SCALE GENOMIC DNA]</scope>
    <source>
        <strain evidence="1 2">F7430</strain>
    </source>
</reference>
<dbReference type="EC" id="1.-.-.-" evidence="1"/>